<evidence type="ECO:0000313" key="13">
    <source>
        <dbReference type="Proteomes" id="UP000309544"/>
    </source>
</evidence>
<dbReference type="Pfam" id="PF20258">
    <property type="entry name" value="tRNA_Me_trans_C"/>
    <property type="match status" value="1"/>
</dbReference>
<comment type="caution">
    <text evidence="9">Lacks conserved residue(s) required for the propagation of feature annotation.</text>
</comment>
<evidence type="ECO:0000256" key="6">
    <source>
        <dbReference type="ARBA" id="ARBA00022884"/>
    </source>
</evidence>
<comment type="subcellular location">
    <subcellularLocation>
        <location evidence="9">Cytoplasm</location>
    </subcellularLocation>
</comment>
<name>A0A5C4S346_PROVB</name>
<feature type="binding site" evidence="9">
    <location>
        <position position="36"/>
    </location>
    <ligand>
        <name>ATP</name>
        <dbReference type="ChEBI" id="CHEBI:30616"/>
    </ligand>
</feature>
<feature type="active site" description="Nucleophile" evidence="9">
    <location>
        <position position="98"/>
    </location>
</feature>
<dbReference type="InterPro" id="IPR004506">
    <property type="entry name" value="MnmA-like"/>
</dbReference>
<feature type="site" description="Interaction with tRNA" evidence="9">
    <location>
        <position position="123"/>
    </location>
</feature>
<feature type="domain" description="tRNA-specific 2-thiouridylase MnmA-like C-terminal" evidence="10">
    <location>
        <begin position="276"/>
        <end position="352"/>
    </location>
</feature>
<evidence type="ECO:0000256" key="9">
    <source>
        <dbReference type="HAMAP-Rule" id="MF_00144"/>
    </source>
</evidence>
<dbReference type="AlphaFoldDB" id="A0A5C4S346"/>
<dbReference type="FunFam" id="2.30.30.280:FF:000001">
    <property type="entry name" value="tRNA-specific 2-thiouridylase MnmA"/>
    <property type="match status" value="1"/>
</dbReference>
<evidence type="ECO:0000256" key="4">
    <source>
        <dbReference type="ARBA" id="ARBA00022741"/>
    </source>
</evidence>
<comment type="catalytic activity">
    <reaction evidence="8 9">
        <text>S-sulfanyl-L-cysteinyl-[protein] + uridine(34) in tRNA + AH2 + ATP = 2-thiouridine(34) in tRNA + L-cysteinyl-[protein] + A + AMP + diphosphate + H(+)</text>
        <dbReference type="Rhea" id="RHEA:47032"/>
        <dbReference type="Rhea" id="RHEA-COMP:10131"/>
        <dbReference type="Rhea" id="RHEA-COMP:11726"/>
        <dbReference type="Rhea" id="RHEA-COMP:11727"/>
        <dbReference type="Rhea" id="RHEA-COMP:11728"/>
        <dbReference type="ChEBI" id="CHEBI:13193"/>
        <dbReference type="ChEBI" id="CHEBI:15378"/>
        <dbReference type="ChEBI" id="CHEBI:17499"/>
        <dbReference type="ChEBI" id="CHEBI:29950"/>
        <dbReference type="ChEBI" id="CHEBI:30616"/>
        <dbReference type="ChEBI" id="CHEBI:33019"/>
        <dbReference type="ChEBI" id="CHEBI:61963"/>
        <dbReference type="ChEBI" id="CHEBI:65315"/>
        <dbReference type="ChEBI" id="CHEBI:87170"/>
        <dbReference type="ChEBI" id="CHEBI:456215"/>
        <dbReference type="EC" id="2.8.1.13"/>
    </reaction>
</comment>
<keyword evidence="13" id="KW-1185">Reference proteome</keyword>
<dbReference type="GO" id="GO:0103016">
    <property type="term" value="F:tRNA-uridine 2-sulfurtransferase activity"/>
    <property type="evidence" value="ECO:0007669"/>
    <property type="project" value="UniProtKB-EC"/>
</dbReference>
<keyword evidence="7" id="KW-1015">Disulfide bond</keyword>
<dbReference type="SUPFAM" id="SSF52402">
    <property type="entry name" value="Adenine nucleotide alpha hydrolases-like"/>
    <property type="match status" value="1"/>
</dbReference>
<protein>
    <recommendedName>
        <fullName evidence="9">tRNA-specific 2-thiouridylase MnmA</fullName>
        <ecNumber evidence="9">2.8.1.13</ecNumber>
    </recommendedName>
</protein>
<evidence type="ECO:0000256" key="2">
    <source>
        <dbReference type="ARBA" id="ARBA00022679"/>
    </source>
</evidence>
<dbReference type="InterPro" id="IPR023382">
    <property type="entry name" value="MnmA-like_central_sf"/>
</dbReference>
<dbReference type="CDD" id="cd01998">
    <property type="entry name" value="MnmA_TRMU-like"/>
    <property type="match status" value="1"/>
</dbReference>
<proteinExistence type="inferred from homology"/>
<organism evidence="12 13">
    <name type="scientific">Prosthecochloris vibrioformis</name>
    <name type="common">Chlorobium vibrioforme</name>
    <dbReference type="NCBI Taxonomy" id="1098"/>
    <lineage>
        <taxon>Bacteria</taxon>
        <taxon>Pseudomonadati</taxon>
        <taxon>Chlorobiota</taxon>
        <taxon>Chlorobiia</taxon>
        <taxon>Chlorobiales</taxon>
        <taxon>Chlorobiaceae</taxon>
        <taxon>Prosthecochloris</taxon>
    </lineage>
</organism>
<sequence>MMTSGHALLGISGGVDSAVAACLLVDKGLQVTGLNIRILDNAQDNLTLEPSPIVISDDPAYSIPVYTLNLSASFRDTVIANFREEYLAGRTPNPCTLCNKEIKWKGLLLSARMLGADIVATGHYARSICTENGPELHKGIDPSKDQSYFLWMLSREELDQTLFPLGELTKPEVRELARRFSVRAAAKKESQEICFIPHNDYRAFLSSSLPGLEKQVCNGEIIDARGKVAGHHKGYPFYTIGQRRGLGISSSEPLYVNRIEPERNRIHVGGKDSLARDTLTAHSMNWSGIPAPREPFRSLARIRYRDTETPCRVIPLDRNRVEVVFDTPKQAVTAGQAVVFFRDDTVLGGGIIV</sequence>
<dbReference type="Gene3D" id="2.40.30.10">
    <property type="entry name" value="Translation factors"/>
    <property type="match status" value="1"/>
</dbReference>
<dbReference type="InterPro" id="IPR046884">
    <property type="entry name" value="MnmA-like_central"/>
</dbReference>
<dbReference type="InterPro" id="IPR046885">
    <property type="entry name" value="MnmA-like_C"/>
</dbReference>
<dbReference type="Gene3D" id="3.40.50.620">
    <property type="entry name" value="HUPs"/>
    <property type="match status" value="1"/>
</dbReference>
<feature type="binding site" evidence="9">
    <location>
        <begin position="10"/>
        <end position="17"/>
    </location>
    <ligand>
        <name>ATP</name>
        <dbReference type="ChEBI" id="CHEBI:30616"/>
    </ligand>
</feature>
<feature type="domain" description="tRNA-specific 2-thiouridylase MnmA-like central" evidence="11">
    <location>
        <begin position="218"/>
        <end position="269"/>
    </location>
</feature>
<comment type="function">
    <text evidence="9">Catalyzes the 2-thiolation of uridine at the wobble position (U34) of tRNA, leading to the formation of s(2)U34.</text>
</comment>
<evidence type="ECO:0000256" key="7">
    <source>
        <dbReference type="ARBA" id="ARBA00023157"/>
    </source>
</evidence>
<gene>
    <name evidence="9 12" type="primary">mnmA</name>
    <name evidence="12" type="ORF">FGF68_01695</name>
</gene>
<evidence type="ECO:0000259" key="10">
    <source>
        <dbReference type="Pfam" id="PF20258"/>
    </source>
</evidence>
<dbReference type="Pfam" id="PF03054">
    <property type="entry name" value="tRNA_Me_trans"/>
    <property type="match status" value="1"/>
</dbReference>
<reference evidence="12 13" key="1">
    <citation type="submission" date="2019-05" db="EMBL/GenBank/DDBJ databases">
        <title>Draft Whole-Genome sequence of the green sulfur bacterium Prosthecochloris vibrioformis DSM 260.</title>
        <authorList>
            <person name="Meyer T.E."/>
            <person name="Kyndt J.A."/>
        </authorList>
    </citation>
    <scope>NUCLEOTIDE SEQUENCE [LARGE SCALE GENOMIC DNA]</scope>
    <source>
        <strain evidence="12 13">DSM 260</strain>
    </source>
</reference>
<dbReference type="Pfam" id="PF20259">
    <property type="entry name" value="tRNA_Me_trans_M"/>
    <property type="match status" value="1"/>
</dbReference>
<keyword evidence="1 9" id="KW-0820">tRNA-binding</keyword>
<comment type="similarity">
    <text evidence="9">Belongs to the MnmA/TRMU family.</text>
</comment>
<keyword evidence="2 9" id="KW-0808">Transferase</keyword>
<evidence type="ECO:0000256" key="1">
    <source>
        <dbReference type="ARBA" id="ARBA00022555"/>
    </source>
</evidence>
<dbReference type="Gene3D" id="2.30.30.280">
    <property type="entry name" value="Adenine nucleotide alpha hydrolases-like domains"/>
    <property type="match status" value="1"/>
</dbReference>
<dbReference type="GO" id="GO:0000049">
    <property type="term" value="F:tRNA binding"/>
    <property type="evidence" value="ECO:0007669"/>
    <property type="project" value="UniProtKB-KW"/>
</dbReference>
<dbReference type="GO" id="GO:0005737">
    <property type="term" value="C:cytoplasm"/>
    <property type="evidence" value="ECO:0007669"/>
    <property type="project" value="UniProtKB-SubCell"/>
</dbReference>
<evidence type="ECO:0000259" key="11">
    <source>
        <dbReference type="Pfam" id="PF20259"/>
    </source>
</evidence>
<evidence type="ECO:0000256" key="3">
    <source>
        <dbReference type="ARBA" id="ARBA00022694"/>
    </source>
</evidence>
<dbReference type="NCBIfam" id="NF001138">
    <property type="entry name" value="PRK00143.1"/>
    <property type="match status" value="1"/>
</dbReference>
<feature type="region of interest" description="Interaction with tRNA" evidence="9">
    <location>
        <begin position="144"/>
        <end position="146"/>
    </location>
</feature>
<feature type="region of interest" description="Interaction with tRNA" evidence="9">
    <location>
        <begin position="303"/>
        <end position="304"/>
    </location>
</feature>
<dbReference type="HAMAP" id="MF_00144">
    <property type="entry name" value="tRNA_thiouridyl_MnmA"/>
    <property type="match status" value="1"/>
</dbReference>
<dbReference type="NCBIfam" id="TIGR00420">
    <property type="entry name" value="trmU"/>
    <property type="match status" value="1"/>
</dbReference>
<keyword evidence="3 9" id="KW-0819">tRNA processing</keyword>
<dbReference type="GO" id="GO:0005524">
    <property type="term" value="F:ATP binding"/>
    <property type="evidence" value="ECO:0007669"/>
    <property type="project" value="UniProtKB-KW"/>
</dbReference>
<dbReference type="GO" id="GO:0002143">
    <property type="term" value="P:tRNA wobble position uridine thiolation"/>
    <property type="evidence" value="ECO:0007669"/>
    <property type="project" value="TreeGrafter"/>
</dbReference>
<keyword evidence="4 9" id="KW-0547">Nucleotide-binding</keyword>
<dbReference type="RefSeq" id="WP_068867854.1">
    <property type="nucleotide sequence ID" value="NZ_VDCI01000001.1"/>
</dbReference>
<feature type="site" description="Interaction with tRNA" evidence="9">
    <location>
        <position position="336"/>
    </location>
</feature>
<dbReference type="InterPro" id="IPR014729">
    <property type="entry name" value="Rossmann-like_a/b/a_fold"/>
</dbReference>
<dbReference type="EC" id="2.8.1.13" evidence="9"/>
<accession>A0A5C4S346</accession>
<evidence type="ECO:0000256" key="8">
    <source>
        <dbReference type="ARBA" id="ARBA00051542"/>
    </source>
</evidence>
<comment type="caution">
    <text evidence="12">The sequence shown here is derived from an EMBL/GenBank/DDBJ whole genome shotgun (WGS) entry which is preliminary data.</text>
</comment>
<keyword evidence="9" id="KW-0963">Cytoplasm</keyword>
<evidence type="ECO:0000313" key="12">
    <source>
        <dbReference type="EMBL" id="TNJ37916.1"/>
    </source>
</evidence>
<feature type="active site" description="Cysteine persulfide intermediate" evidence="9">
    <location>
        <position position="194"/>
    </location>
</feature>
<evidence type="ECO:0000256" key="5">
    <source>
        <dbReference type="ARBA" id="ARBA00022840"/>
    </source>
</evidence>
<dbReference type="Proteomes" id="UP000309544">
    <property type="component" value="Unassembled WGS sequence"/>
</dbReference>
<feature type="binding site" evidence="9">
    <location>
        <position position="122"/>
    </location>
    <ligand>
        <name>ATP</name>
        <dbReference type="ChEBI" id="CHEBI:30616"/>
    </ligand>
</feature>
<dbReference type="PANTHER" id="PTHR11933">
    <property type="entry name" value="TRNA 5-METHYLAMINOMETHYL-2-THIOURIDYLATE -METHYLTRANSFERASE"/>
    <property type="match status" value="1"/>
</dbReference>
<dbReference type="PANTHER" id="PTHR11933:SF5">
    <property type="entry name" value="MITOCHONDRIAL TRNA-SPECIFIC 2-THIOURIDYLASE 1"/>
    <property type="match status" value="1"/>
</dbReference>
<keyword evidence="6 9" id="KW-0694">RNA-binding</keyword>
<keyword evidence="5 9" id="KW-0067">ATP-binding</keyword>
<dbReference type="EMBL" id="VDCI01000001">
    <property type="protein sequence ID" value="TNJ37916.1"/>
    <property type="molecule type" value="Genomic_DNA"/>
</dbReference>